<dbReference type="InterPro" id="IPR046473">
    <property type="entry name" value="Sgo0707-like_N2"/>
</dbReference>
<feature type="signal peptide" evidence="2">
    <location>
        <begin position="1"/>
        <end position="35"/>
    </location>
</feature>
<dbReference type="NCBIfam" id="TIGR01167">
    <property type="entry name" value="LPXTG_anchor"/>
    <property type="match status" value="1"/>
</dbReference>
<dbReference type="GO" id="GO:0005975">
    <property type="term" value="P:carbohydrate metabolic process"/>
    <property type="evidence" value="ECO:0007669"/>
    <property type="project" value="UniProtKB-ARBA"/>
</dbReference>
<gene>
    <name evidence="6" type="ORF">CVS30_02075</name>
</gene>
<evidence type="ECO:0000313" key="7">
    <source>
        <dbReference type="Proteomes" id="UP000247980"/>
    </source>
</evidence>
<comment type="caution">
    <text evidence="6">The sequence shown here is derived from an EMBL/GenBank/DDBJ whole genome shotgun (WGS) entry which is preliminary data.</text>
</comment>
<dbReference type="Pfam" id="PF20623">
    <property type="entry name" value="Sgo0707_N2"/>
    <property type="match status" value="1"/>
</dbReference>
<evidence type="ECO:0008006" key="8">
    <source>
        <dbReference type="Google" id="ProtNLM"/>
    </source>
</evidence>
<evidence type="ECO:0000259" key="5">
    <source>
        <dbReference type="Pfam" id="PF20623"/>
    </source>
</evidence>
<dbReference type="InterPro" id="IPR048052">
    <property type="entry name" value="FM1-like"/>
</dbReference>
<evidence type="ECO:0000256" key="1">
    <source>
        <dbReference type="SAM" id="Phobius"/>
    </source>
</evidence>
<accession>A0A2V5J0M1</accession>
<dbReference type="NCBIfam" id="NF033902">
    <property type="entry name" value="iso_D2_wall_anc"/>
    <property type="match status" value="1"/>
</dbReference>
<proteinExistence type="predicted"/>
<dbReference type="InterPro" id="IPR041033">
    <property type="entry name" value="SpaA_PFL_dom_1"/>
</dbReference>
<dbReference type="InterPro" id="IPR013783">
    <property type="entry name" value="Ig-like_fold"/>
</dbReference>
<sequence length="489" mass="50154">MSKALNPFTRRLTAGIGIAAIAAATMFGSMLPASAADTTPGPGNIDNAISKSLTIHKFAQPATVGTAPDGTELPSSATSGLDALNGVKFKVEKVNNIDLSTNEGWAQTVGLTPGAVAAADLTFVAEAATVNGVVTFPNLAKAVYLVTETDPGANNIAFAAKPFLVTLPLPNKSDSSWIYDVHVYPKNSITELSKTVDDSTGTGLGTDVKWSIAAKVPAKSEGNALESFAISDTLDSRLSYKSATVTLDPASSALVLDTDYTIDTTTTPGTVLINFTPAGLAKLVPGATVNVSLVTTVVSLGGVSGVIENKAVSFINDSSFTSNTVKTVWGNVIIHKVAANDESKSLTGAEFQVYTSEADAKAGTNPVVVSGTSTFTSNASGIVQIDGLRATVNGTDTVVDYWLVETKAPAGYTVAGDASKSNPKKFFVAQGKVATTIDITVANPQTPPFMLPLTGGPGTVAFMIVGLGLLSIAGGVALRKRSTRSVSQI</sequence>
<feature type="transmembrane region" description="Helical" evidence="1">
    <location>
        <begin position="460"/>
        <end position="478"/>
    </location>
</feature>
<evidence type="ECO:0000313" key="6">
    <source>
        <dbReference type="EMBL" id="PYI40323.1"/>
    </source>
</evidence>
<evidence type="ECO:0000259" key="3">
    <source>
        <dbReference type="Pfam" id="PF16555"/>
    </source>
</evidence>
<evidence type="ECO:0000259" key="4">
    <source>
        <dbReference type="Pfam" id="PF17802"/>
    </source>
</evidence>
<dbReference type="NCBIfam" id="TIGR04226">
    <property type="entry name" value="RrgB_K2N_iso_D2"/>
    <property type="match status" value="1"/>
</dbReference>
<keyword evidence="1" id="KW-0812">Transmembrane</keyword>
<dbReference type="Gene3D" id="2.60.40.740">
    <property type="match status" value="1"/>
</dbReference>
<dbReference type="OrthoDB" id="3199332at2"/>
<dbReference type="AlphaFoldDB" id="A0A2V5J0M1"/>
<feature type="domain" description="Sgo0707-like N2" evidence="5">
    <location>
        <begin position="204"/>
        <end position="327"/>
    </location>
</feature>
<dbReference type="InterPro" id="IPR026466">
    <property type="entry name" value="Fim_isopep_form_D2_dom"/>
</dbReference>
<evidence type="ECO:0000256" key="2">
    <source>
        <dbReference type="SAM" id="SignalP"/>
    </source>
</evidence>
<keyword evidence="7" id="KW-1185">Reference proteome</keyword>
<keyword evidence="1" id="KW-1133">Transmembrane helix</keyword>
<dbReference type="InterPro" id="IPR032364">
    <property type="entry name" value="GramPos_pilinD1_N"/>
</dbReference>
<dbReference type="RefSeq" id="WP_110483648.1">
    <property type="nucleotide sequence ID" value="NZ_QJVC01000001.1"/>
</dbReference>
<keyword evidence="2" id="KW-0732">Signal</keyword>
<keyword evidence="1" id="KW-0472">Membrane</keyword>
<dbReference type="EMBL" id="QJVC01000001">
    <property type="protein sequence ID" value="PYI40323.1"/>
    <property type="molecule type" value="Genomic_DNA"/>
</dbReference>
<organism evidence="6 7">
    <name type="scientific">Arthrobacter psychrolactophilus</name>
    <dbReference type="NCBI Taxonomy" id="92442"/>
    <lineage>
        <taxon>Bacteria</taxon>
        <taxon>Bacillati</taxon>
        <taxon>Actinomycetota</taxon>
        <taxon>Actinomycetes</taxon>
        <taxon>Micrococcales</taxon>
        <taxon>Micrococcaceae</taxon>
        <taxon>Arthrobacter</taxon>
    </lineage>
</organism>
<feature type="domain" description="Gram-positive pilin subunit D1 N-terminal" evidence="3">
    <location>
        <begin position="51"/>
        <end position="188"/>
    </location>
</feature>
<dbReference type="Proteomes" id="UP000247980">
    <property type="component" value="Unassembled WGS sequence"/>
</dbReference>
<dbReference type="Pfam" id="PF17802">
    <property type="entry name" value="SpaA"/>
    <property type="match status" value="1"/>
</dbReference>
<dbReference type="Gene3D" id="2.60.40.10">
    <property type="entry name" value="Immunoglobulins"/>
    <property type="match status" value="2"/>
</dbReference>
<feature type="domain" description="SpaA-like prealbumin fold" evidence="4">
    <location>
        <begin position="330"/>
        <end position="438"/>
    </location>
</feature>
<protein>
    <recommendedName>
        <fullName evidence="8">Fimbrial protein</fullName>
    </recommendedName>
</protein>
<feature type="chain" id="PRO_5015868879" description="Fimbrial protein" evidence="2">
    <location>
        <begin position="36"/>
        <end position="489"/>
    </location>
</feature>
<name>A0A2V5J0M1_9MICC</name>
<reference evidence="6 7" key="1">
    <citation type="submission" date="2018-05" db="EMBL/GenBank/DDBJ databases">
        <title>Genetic diversity of glacier-inhabiting Cryobacterium bacteria in China and description of Cryobacterium mengkeensis sp. nov. and Arthrobacter glacialis sp. nov.</title>
        <authorList>
            <person name="Liu Q."/>
            <person name="Xin Y.-H."/>
        </authorList>
    </citation>
    <scope>NUCLEOTIDE SEQUENCE [LARGE SCALE GENOMIC DNA]</scope>
    <source>
        <strain evidence="6 7">B7</strain>
    </source>
</reference>
<dbReference type="Pfam" id="PF16555">
    <property type="entry name" value="GramPos_pilinD1"/>
    <property type="match status" value="1"/>
</dbReference>